<organism evidence="2 3">
    <name type="scientific">Ophiocordyceps unilateralis</name>
    <name type="common">Zombie-ant fungus</name>
    <name type="synonym">Torrubia unilateralis</name>
    <dbReference type="NCBI Taxonomy" id="268505"/>
    <lineage>
        <taxon>Eukaryota</taxon>
        <taxon>Fungi</taxon>
        <taxon>Dikarya</taxon>
        <taxon>Ascomycota</taxon>
        <taxon>Pezizomycotina</taxon>
        <taxon>Sordariomycetes</taxon>
        <taxon>Hypocreomycetidae</taxon>
        <taxon>Hypocreales</taxon>
        <taxon>Ophiocordycipitaceae</taxon>
        <taxon>Ophiocordyceps</taxon>
    </lineage>
</organism>
<evidence type="ECO:0000313" key="2">
    <source>
        <dbReference type="EMBL" id="PFH59680.1"/>
    </source>
</evidence>
<sequence length="75" mass="8258">MRPLITGQNGTWRIAGNQKGRPPTCCKELARRCFTGASLLVEMLEPERDQSLSGQWQQGRGGKGGHVAVTMQSCW</sequence>
<feature type="compositionally biased region" description="Polar residues" evidence="1">
    <location>
        <begin position="1"/>
        <end position="11"/>
    </location>
</feature>
<dbReference type="AlphaFoldDB" id="A0A2A9PFM1"/>
<feature type="region of interest" description="Disordered" evidence="1">
    <location>
        <begin position="1"/>
        <end position="20"/>
    </location>
</feature>
<reference evidence="2 3" key="2">
    <citation type="journal article" date="2017" name="Sci. Rep.">
        <title>Ant-infecting Ophiocordyceps genomes reveal a high diversity of potential behavioral manipulation genes and a possible major role for enterotoxins.</title>
        <authorList>
            <person name="de Bekker C."/>
            <person name="Ohm R.A."/>
            <person name="Evans H.C."/>
            <person name="Brachmann A."/>
            <person name="Hughes D.P."/>
        </authorList>
    </citation>
    <scope>NUCLEOTIDE SEQUENCE [LARGE SCALE GENOMIC DNA]</scope>
    <source>
        <strain evidence="2 3">SC16a</strain>
    </source>
</reference>
<evidence type="ECO:0000313" key="3">
    <source>
        <dbReference type="Proteomes" id="UP000037136"/>
    </source>
</evidence>
<proteinExistence type="predicted"/>
<name>A0A2A9PFM1_OPHUN</name>
<dbReference type="Proteomes" id="UP000037136">
    <property type="component" value="Unassembled WGS sequence"/>
</dbReference>
<protein>
    <submittedName>
        <fullName evidence="2">Uncharacterized protein</fullName>
    </submittedName>
</protein>
<dbReference type="EMBL" id="LAZP02000181">
    <property type="protein sequence ID" value="PFH59680.1"/>
    <property type="molecule type" value="Genomic_DNA"/>
</dbReference>
<comment type="caution">
    <text evidence="2">The sequence shown here is derived from an EMBL/GenBank/DDBJ whole genome shotgun (WGS) entry which is preliminary data.</text>
</comment>
<evidence type="ECO:0000256" key="1">
    <source>
        <dbReference type="SAM" id="MobiDB-lite"/>
    </source>
</evidence>
<accession>A0A2A9PFM1</accession>
<keyword evidence="3" id="KW-1185">Reference proteome</keyword>
<reference evidence="2 3" key="1">
    <citation type="journal article" date="2015" name="BMC Genomics">
        <title>Gene expression during zombie ant biting behavior reflects the complexity underlying fungal parasitic behavioral manipulation.</title>
        <authorList>
            <person name="de Bekker C."/>
            <person name="Ohm R.A."/>
            <person name="Loreto R.G."/>
            <person name="Sebastian A."/>
            <person name="Albert I."/>
            <person name="Merrow M."/>
            <person name="Brachmann A."/>
            <person name="Hughes D.P."/>
        </authorList>
    </citation>
    <scope>NUCLEOTIDE SEQUENCE [LARGE SCALE GENOMIC DNA]</scope>
    <source>
        <strain evidence="2 3">SC16a</strain>
    </source>
</reference>
<gene>
    <name evidence="2" type="ORF">XA68_12032</name>
</gene>